<feature type="region of interest" description="Disordered" evidence="6">
    <location>
        <begin position="851"/>
        <end position="877"/>
    </location>
</feature>
<proteinExistence type="inferred from homology"/>
<keyword evidence="3 5" id="KW-0175">Coiled coil</keyword>
<evidence type="ECO:0000256" key="6">
    <source>
        <dbReference type="SAM" id="MobiDB-lite"/>
    </source>
</evidence>
<reference evidence="7" key="3">
    <citation type="submission" date="2025-09" db="UniProtKB">
        <authorList>
            <consortium name="Ensembl"/>
        </authorList>
    </citation>
    <scope>IDENTIFICATION</scope>
</reference>
<feature type="coiled-coil region" evidence="5">
    <location>
        <begin position="394"/>
        <end position="538"/>
    </location>
</feature>
<evidence type="ECO:0000313" key="8">
    <source>
        <dbReference type="Proteomes" id="UP000694554"/>
    </source>
</evidence>
<dbReference type="GO" id="GO:0005576">
    <property type="term" value="C:extracellular region"/>
    <property type="evidence" value="ECO:0007669"/>
    <property type="project" value="GOC"/>
</dbReference>
<evidence type="ECO:0000256" key="4">
    <source>
        <dbReference type="ARBA" id="ARBA00045182"/>
    </source>
</evidence>
<organism evidence="7 8">
    <name type="scientific">Phocoena sinus</name>
    <name type="common">Vaquita</name>
    <dbReference type="NCBI Taxonomy" id="42100"/>
    <lineage>
        <taxon>Eukaryota</taxon>
        <taxon>Metazoa</taxon>
        <taxon>Chordata</taxon>
        <taxon>Craniata</taxon>
        <taxon>Vertebrata</taxon>
        <taxon>Euteleostomi</taxon>
        <taxon>Mammalia</taxon>
        <taxon>Eutheria</taxon>
        <taxon>Laurasiatheria</taxon>
        <taxon>Artiodactyla</taxon>
        <taxon>Whippomorpha</taxon>
        <taxon>Cetacea</taxon>
        <taxon>Odontoceti</taxon>
        <taxon>Phocoenidae</taxon>
        <taxon>Phocoena</taxon>
    </lineage>
</organism>
<comment type="similarity">
    <text evidence="1">Belongs to the CCDC39 family.</text>
</comment>
<dbReference type="AlphaFoldDB" id="A0A8C9B8D7"/>
<evidence type="ECO:0000256" key="2">
    <source>
        <dbReference type="ARBA" id="ARBA00016725"/>
    </source>
</evidence>
<evidence type="ECO:0000256" key="3">
    <source>
        <dbReference type="ARBA" id="ARBA00023054"/>
    </source>
</evidence>
<dbReference type="GO" id="GO:0005930">
    <property type="term" value="C:axoneme"/>
    <property type="evidence" value="ECO:0007669"/>
    <property type="project" value="InterPro"/>
</dbReference>
<evidence type="ECO:0000256" key="1">
    <source>
        <dbReference type="ARBA" id="ARBA00005805"/>
    </source>
</evidence>
<dbReference type="GO" id="GO:0036159">
    <property type="term" value="P:inner dynein arm assembly"/>
    <property type="evidence" value="ECO:0007669"/>
    <property type="project" value="InterPro"/>
</dbReference>
<comment type="function">
    <text evidence="4">Required for assembly of dynein regulatory complex (DRC) and inner dynein arm (IDA) complexes, which are responsible for ciliary beat regulation, thereby playing a central role in motility in cilia and flagella. Probably acts together with CCDC40 to form a molecular ruler that determines the 96 nanometer (nm) repeat length and arrangements of components in cilia and flagella. Not required for outer dynein arm complexes assembly.</text>
</comment>
<dbReference type="GO" id="GO:0060287">
    <property type="term" value="P:epithelial cilium movement involved in determination of left/right asymmetry"/>
    <property type="evidence" value="ECO:0007669"/>
    <property type="project" value="TreeGrafter"/>
</dbReference>
<feature type="coiled-coil region" evidence="5">
    <location>
        <begin position="600"/>
        <end position="627"/>
    </location>
</feature>
<evidence type="ECO:0000313" key="7">
    <source>
        <dbReference type="Ensembl" id="ENSPSNP00000002038.1"/>
    </source>
</evidence>
<feature type="coiled-coil region" evidence="5">
    <location>
        <begin position="676"/>
        <end position="759"/>
    </location>
</feature>
<keyword evidence="8" id="KW-1185">Reference proteome</keyword>
<feature type="coiled-coil region" evidence="5">
    <location>
        <begin position="17"/>
        <end position="121"/>
    </location>
</feature>
<dbReference type="GO" id="GO:0060285">
    <property type="term" value="P:cilium-dependent cell motility"/>
    <property type="evidence" value="ECO:0007669"/>
    <property type="project" value="TreeGrafter"/>
</dbReference>
<protein>
    <recommendedName>
        <fullName evidence="2">Coiled-coil domain-containing protein 39</fullName>
    </recommendedName>
</protein>
<dbReference type="Proteomes" id="UP000694554">
    <property type="component" value="Chromosome 4"/>
</dbReference>
<reference evidence="7" key="2">
    <citation type="submission" date="2025-08" db="UniProtKB">
        <authorList>
            <consortium name="Ensembl"/>
        </authorList>
    </citation>
    <scope>IDENTIFICATION</scope>
</reference>
<dbReference type="PANTHER" id="PTHR18962">
    <property type="entry name" value="COILED-COIL DOMAIN-CONTAINING PROTEIN 39"/>
    <property type="match status" value="1"/>
</dbReference>
<dbReference type="GeneTree" id="ENSGT00390000015010"/>
<name>A0A8C9B8D7_PHOSS</name>
<dbReference type="Ensembl" id="ENSPSNT00000002368.1">
    <property type="protein sequence ID" value="ENSPSNP00000002038.1"/>
    <property type="gene ID" value="ENSPSNG00000001552.1"/>
</dbReference>
<accession>A0A8C9B8D7</accession>
<evidence type="ECO:0000256" key="5">
    <source>
        <dbReference type="SAM" id="Coils"/>
    </source>
</evidence>
<gene>
    <name evidence="7" type="primary">CCDC39</name>
</gene>
<feature type="compositionally biased region" description="Low complexity" evidence="6">
    <location>
        <begin position="851"/>
        <end position="870"/>
    </location>
</feature>
<dbReference type="PANTHER" id="PTHR18962:SF0">
    <property type="entry name" value="COILED-COIL DOMAIN-CONTAINING PROTEIN 39"/>
    <property type="match status" value="1"/>
</dbReference>
<dbReference type="Pfam" id="PF24161">
    <property type="entry name" value="CCDC39"/>
    <property type="match status" value="2"/>
</dbReference>
<feature type="coiled-coil region" evidence="5">
    <location>
        <begin position="164"/>
        <end position="330"/>
    </location>
</feature>
<feature type="region of interest" description="Disordered" evidence="6">
    <location>
        <begin position="805"/>
        <end position="839"/>
    </location>
</feature>
<dbReference type="InterPro" id="IPR033290">
    <property type="entry name" value="CCDC39"/>
</dbReference>
<reference evidence="7" key="1">
    <citation type="submission" date="2019-08" db="EMBL/GenBank/DDBJ databases">
        <title>Phocoena sinus (Vaquita) genome, mPhoSin1, primary haplotype.</title>
        <authorList>
            <person name="Morin P."/>
            <person name="Mountcastle J."/>
            <person name="Fungtammasan C."/>
            <person name="Rhie A."/>
            <person name="Rojas-Bracho L."/>
            <person name="Smith C.R."/>
            <person name="Taylor B.L."/>
            <person name="Gulland F.M.D."/>
            <person name="Musser W."/>
            <person name="Houck M."/>
            <person name="Haase B."/>
            <person name="Paez S."/>
            <person name="Howe K."/>
            <person name="Torrance J."/>
            <person name="Formenti G."/>
            <person name="Phillippy A."/>
            <person name="Ryder O."/>
            <person name="Jarvis E.D."/>
            <person name="Fedrigo O."/>
        </authorList>
    </citation>
    <scope>NUCLEOTIDE SEQUENCE [LARGE SCALE GENOMIC DNA]</scope>
</reference>
<sequence length="877" mass="102461">MSSEFLAELNWEEGFAIPVANEENKILEDLLSKLRDERSSFQDQLRDYEDRINAMTSHFKNVKQEFLFTQSLCKAREHEIESEEHFKMIAERELGRVKDEMQRLENEITSIREKKSDKENYIFKTTQKLDSLKCQMNWDQQALEAWLEESAHKDSDALTLQKYARQDDNKIRALTLQLERLTVECNQRRKVLDNEFAETLSAQFELDKAAQDFRKIHNERQELIQQWENTIEQMQKRDRDIDNCALLDTLKATVNRSSSDLEALRKNISKIKKDINEETTRLHKIKNHNQIVRKKLKQITEKTTSVEEKATNLEDMLKEEERGVKEVEVQLNIVKDVLFKKVQELQTETMKEKAVVSEIEGTRSSLKHLNHQLHKLDFETLQQQEIMYNQDFYIQQVERRMSRLKGEINSEEKQALEAKTVELQKTLEEKKSTFNLLETQIKKLHNDLYFIKKSNSKNRDEKQSLMTKINELNLFNDRSEKELNKAKALKQDLMIEDNLLKLEVKRIRDMLHSKAEEVLSLEERKQQLHTAMEERNEEIKVHKKMLASQIRCVDQERQNISAEFHERLSKIDKLKNRYEILTVVMLPPEGEEEKTQAYYVIKAAQEKEELQREGDSLDAKINKAEKEIYALGNTLQVLNSCNNNYKQSFKKVTPSSAEYEVKIQLEEQKRAVDEKHRYKQRQIRELQEDIQSMENTLAVIEHLTNNVKEKISEKQAYTLQLRRETEEQKPKLERVTKQCAKLIKEIRLLKDTKDETLEEQDIKLREVKQLHKIIDEMLVDITEENAEIGIILQTYFQQSGLALPTASTKGSRHSSRSSSQTSLVSARSSKSTSTSASQASVKVLELNFPASSLTGSTSTPTSASSGSSNGKNKKSSK</sequence>
<feature type="compositionally biased region" description="Low complexity" evidence="6">
    <location>
        <begin position="816"/>
        <end position="839"/>
    </location>
</feature>